<dbReference type="GO" id="GO:0005525">
    <property type="term" value="F:GTP binding"/>
    <property type="evidence" value="ECO:0007669"/>
    <property type="project" value="UniProtKB-KW"/>
</dbReference>
<gene>
    <name evidence="3" type="ORF">PAHAL_1G170000</name>
</gene>
<dbReference type="GO" id="GO:0032543">
    <property type="term" value="P:mitochondrial translation"/>
    <property type="evidence" value="ECO:0007669"/>
    <property type="project" value="TreeGrafter"/>
</dbReference>
<dbReference type="PANTHER" id="PTHR45782">
    <property type="entry name" value="MITOCHONDRIAL RIBOSOME-ASSOCIATED GTPASE 1"/>
    <property type="match status" value="1"/>
</dbReference>
<keyword evidence="2" id="KW-0342">GTP-binding</keyword>
<evidence type="ECO:0000313" key="3">
    <source>
        <dbReference type="EMBL" id="PVH66167.1"/>
    </source>
</evidence>
<dbReference type="Gene3D" id="3.40.50.300">
    <property type="entry name" value="P-loop containing nucleotide triphosphate hydrolases"/>
    <property type="match status" value="1"/>
</dbReference>
<dbReference type="SUPFAM" id="SSF52540">
    <property type="entry name" value="P-loop containing nucleoside triphosphate hydrolases"/>
    <property type="match status" value="1"/>
</dbReference>
<dbReference type="AlphaFoldDB" id="A0A2T8KVG1"/>
<dbReference type="InterPro" id="IPR027417">
    <property type="entry name" value="P-loop_NTPase"/>
</dbReference>
<name>A0A2T8KVG1_9POAL</name>
<dbReference type="GO" id="GO:0005739">
    <property type="term" value="C:mitochondrion"/>
    <property type="evidence" value="ECO:0007669"/>
    <property type="project" value="TreeGrafter"/>
</dbReference>
<organism evidence="3">
    <name type="scientific">Panicum hallii</name>
    <dbReference type="NCBI Taxonomy" id="206008"/>
    <lineage>
        <taxon>Eukaryota</taxon>
        <taxon>Viridiplantae</taxon>
        <taxon>Streptophyta</taxon>
        <taxon>Embryophyta</taxon>
        <taxon>Tracheophyta</taxon>
        <taxon>Spermatophyta</taxon>
        <taxon>Magnoliopsida</taxon>
        <taxon>Liliopsida</taxon>
        <taxon>Poales</taxon>
        <taxon>Poaceae</taxon>
        <taxon>PACMAD clade</taxon>
        <taxon>Panicoideae</taxon>
        <taxon>Panicodae</taxon>
        <taxon>Paniceae</taxon>
        <taxon>Panicinae</taxon>
        <taxon>Panicum</taxon>
        <taxon>Panicum sect. Panicum</taxon>
    </lineage>
</organism>
<sequence length="144" mass="15874">MDSAERAIRARLSLVDLILEVRVARVPASSAFEPLHLRRPVEPDGRQVYMLNKGDLAEAYEIKKWMAYMKKKRTCPCIAVNSHKRESTKELLSVVRSRIKHGESDCTGTVLLIGIPNVGKSAIVNAMHHIGGIGAAGILLSRSM</sequence>
<dbReference type="Proteomes" id="UP000243499">
    <property type="component" value="Chromosome 1"/>
</dbReference>
<accession>A0A2T8KVG1</accession>
<dbReference type="PANTHER" id="PTHR45782:SF1">
    <property type="entry name" value="DAR GTPASE 2, MITOCHONDRIAL"/>
    <property type="match status" value="1"/>
</dbReference>
<evidence type="ECO:0000256" key="1">
    <source>
        <dbReference type="ARBA" id="ARBA00022741"/>
    </source>
</evidence>
<dbReference type="Gramene" id="PVH66167">
    <property type="protein sequence ID" value="PVH66167"/>
    <property type="gene ID" value="PAHAL_1G170000"/>
</dbReference>
<proteinExistence type="predicted"/>
<dbReference type="EMBL" id="CM008046">
    <property type="protein sequence ID" value="PVH66167.1"/>
    <property type="molecule type" value="Genomic_DNA"/>
</dbReference>
<protein>
    <recommendedName>
        <fullName evidence="4">G domain-containing protein</fullName>
    </recommendedName>
</protein>
<reference evidence="3" key="1">
    <citation type="submission" date="2018-04" db="EMBL/GenBank/DDBJ databases">
        <title>WGS assembly of Panicum hallii.</title>
        <authorList>
            <person name="Lovell J."/>
            <person name="Jenkins J."/>
            <person name="Lowry D."/>
            <person name="Mamidi S."/>
            <person name="Sreedasyam A."/>
            <person name="Weng X."/>
            <person name="Barry K."/>
            <person name="Bonette J."/>
            <person name="Campitelli B."/>
            <person name="Daum C."/>
            <person name="Gordon S."/>
            <person name="Gould B."/>
            <person name="Lipzen A."/>
            <person name="Macqueen A."/>
            <person name="Palacio-Mejia J."/>
            <person name="Plott C."/>
            <person name="Shakirov E."/>
            <person name="Shu S."/>
            <person name="Yoshinaga Y."/>
            <person name="Zane M."/>
            <person name="Rokhsar D."/>
            <person name="Grimwood J."/>
            <person name="Schmutz J."/>
            <person name="Juenger T."/>
        </authorList>
    </citation>
    <scope>NUCLEOTIDE SEQUENCE [LARGE SCALE GENOMIC DNA]</scope>
    <source>
        <strain evidence="3">FIL2</strain>
    </source>
</reference>
<evidence type="ECO:0008006" key="4">
    <source>
        <dbReference type="Google" id="ProtNLM"/>
    </source>
</evidence>
<dbReference type="GO" id="GO:0003924">
    <property type="term" value="F:GTPase activity"/>
    <property type="evidence" value="ECO:0007669"/>
    <property type="project" value="TreeGrafter"/>
</dbReference>
<keyword evidence="1" id="KW-0547">Nucleotide-binding</keyword>
<evidence type="ECO:0000256" key="2">
    <source>
        <dbReference type="ARBA" id="ARBA00023134"/>
    </source>
</evidence>